<feature type="region of interest" description="Disordered" evidence="1">
    <location>
        <begin position="1"/>
        <end position="39"/>
    </location>
</feature>
<reference evidence="2 3" key="1">
    <citation type="submission" date="2013-07" db="EMBL/GenBank/DDBJ databases">
        <authorList>
            <person name="Weinstock G."/>
            <person name="Sodergren E."/>
            <person name="Wylie T."/>
            <person name="Fulton L."/>
            <person name="Fulton R."/>
            <person name="Fronick C."/>
            <person name="O'Laughlin M."/>
            <person name="Godfrey J."/>
            <person name="Miner T."/>
            <person name="Herter B."/>
            <person name="Appelbaum E."/>
            <person name="Cordes M."/>
            <person name="Lek S."/>
            <person name="Wollam A."/>
            <person name="Pepin K.H."/>
            <person name="Palsikar V.B."/>
            <person name="Mitreva M."/>
            <person name="Wilson R.K."/>
        </authorList>
    </citation>
    <scope>NUCLEOTIDE SEQUENCE [LARGE SCALE GENOMIC DNA]</scope>
    <source>
        <strain evidence="2 3">ATCC 27760</strain>
    </source>
</reference>
<dbReference type="AlphaFoldDB" id="U2M686"/>
<comment type="caution">
    <text evidence="2">The sequence shown here is derived from an EMBL/GenBank/DDBJ whole genome shotgun (WGS) entry which is preliminary data.</text>
</comment>
<gene>
    <name evidence="2" type="ORF">RUMCAL_00326</name>
</gene>
<dbReference type="PATRIC" id="fig|411473.3.peg.253"/>
<evidence type="ECO:0000313" key="2">
    <source>
        <dbReference type="EMBL" id="ERJ97254.1"/>
    </source>
</evidence>
<dbReference type="Proteomes" id="UP000016662">
    <property type="component" value="Unassembled WGS sequence"/>
</dbReference>
<dbReference type="HOGENOM" id="CLU_3316429_0_0_9"/>
<feature type="compositionally biased region" description="Low complexity" evidence="1">
    <location>
        <begin position="9"/>
        <end position="18"/>
    </location>
</feature>
<proteinExistence type="predicted"/>
<organism evidence="2 3">
    <name type="scientific">Ruminococcus callidus ATCC 27760</name>
    <dbReference type="NCBI Taxonomy" id="411473"/>
    <lineage>
        <taxon>Bacteria</taxon>
        <taxon>Bacillati</taxon>
        <taxon>Bacillota</taxon>
        <taxon>Clostridia</taxon>
        <taxon>Eubacteriales</taxon>
        <taxon>Oscillospiraceae</taxon>
        <taxon>Ruminococcus</taxon>
    </lineage>
</organism>
<name>U2M686_9FIRM</name>
<protein>
    <submittedName>
        <fullName evidence="2">Uncharacterized protein</fullName>
    </submittedName>
</protein>
<evidence type="ECO:0000313" key="3">
    <source>
        <dbReference type="Proteomes" id="UP000016662"/>
    </source>
</evidence>
<dbReference type="EMBL" id="AWVF01000031">
    <property type="protein sequence ID" value="ERJ97254.1"/>
    <property type="molecule type" value="Genomic_DNA"/>
</dbReference>
<accession>U2M686</accession>
<keyword evidence="3" id="KW-1185">Reference proteome</keyword>
<sequence>MSDEKDLETLTSETSLSEQVDTVSDEMEVELNNGKGDDE</sequence>
<evidence type="ECO:0000256" key="1">
    <source>
        <dbReference type="SAM" id="MobiDB-lite"/>
    </source>
</evidence>